<dbReference type="AlphaFoldDB" id="A0A1W6BVK9"/>
<name>A0A1W6BVK9_9BACT</name>
<dbReference type="STRING" id="1121267.CCUN_0467"/>
<reference evidence="2 3" key="1">
    <citation type="submission" date="2017-04" db="EMBL/GenBank/DDBJ databases">
        <title>Complete genome sequence of the Campylobacter cuniculorum type strain LMG24588.</title>
        <authorList>
            <person name="Miller W.G."/>
            <person name="Yee E."/>
            <person name="Revez J."/>
            <person name="Bono J.L."/>
            <person name="Rossi M."/>
        </authorList>
    </citation>
    <scope>NUCLEOTIDE SEQUENCE [LARGE SCALE GENOMIC DNA]</scope>
    <source>
        <strain evidence="2 3">LMG 24588</strain>
    </source>
</reference>
<organism evidence="2 3">
    <name type="scientific">Campylobacter cuniculorum DSM 23162 = LMG 24588</name>
    <dbReference type="NCBI Taxonomy" id="1121267"/>
    <lineage>
        <taxon>Bacteria</taxon>
        <taxon>Pseudomonadati</taxon>
        <taxon>Campylobacterota</taxon>
        <taxon>Epsilonproteobacteria</taxon>
        <taxon>Campylobacterales</taxon>
        <taxon>Campylobacteraceae</taxon>
        <taxon>Campylobacter</taxon>
    </lineage>
</organism>
<gene>
    <name evidence="2" type="ORF">CCUN_0467</name>
</gene>
<sequence length="294" mass="35493">MIIFMKDLRDESVYQKAVLQGVILICLCLINLYFALIFLILMFSIQLDYKKRFKKTLLRLENFKFNEKFKKMAIFINHKTNRFDYKNDFLSLGPCFIQALELYKQMLEKDFKQEGFFIHLKEFSYLNEDFKEKNIFLIQKYQYKMQNLKNAFFKDKKDFIEARALIDCDFFKKLFKMDFDFEYFENISQLRAFLSKQEFLNLVFFCQILGTQTNHINLIYKDKKGLLCINTAQANFKSPFENITEQTSDKKAFEIIAKNYLNDPDDAVQGFILYYPFVLKEDLYKAYKIIYNLK</sequence>
<keyword evidence="1" id="KW-0472">Membrane</keyword>
<keyword evidence="1" id="KW-0812">Transmembrane</keyword>
<keyword evidence="1" id="KW-1133">Transmembrane helix</keyword>
<protein>
    <submittedName>
        <fullName evidence="2">Uncharacterized protein</fullName>
    </submittedName>
</protein>
<accession>A0A1W6BVK9</accession>
<dbReference type="EMBL" id="CP020867">
    <property type="protein sequence ID" value="ARJ56110.1"/>
    <property type="molecule type" value="Genomic_DNA"/>
</dbReference>
<proteinExistence type="predicted"/>
<evidence type="ECO:0000256" key="1">
    <source>
        <dbReference type="SAM" id="Phobius"/>
    </source>
</evidence>
<evidence type="ECO:0000313" key="2">
    <source>
        <dbReference type="EMBL" id="ARJ56110.1"/>
    </source>
</evidence>
<dbReference type="Proteomes" id="UP000192902">
    <property type="component" value="Chromosome"/>
</dbReference>
<evidence type="ECO:0000313" key="3">
    <source>
        <dbReference type="Proteomes" id="UP000192902"/>
    </source>
</evidence>
<feature type="transmembrane region" description="Helical" evidence="1">
    <location>
        <begin position="20"/>
        <end position="45"/>
    </location>
</feature>
<dbReference type="KEGG" id="ccun:CCUN_0467"/>